<dbReference type="Proteomes" id="UP000245207">
    <property type="component" value="Unassembled WGS sequence"/>
</dbReference>
<reference evidence="2 3" key="1">
    <citation type="journal article" date="2018" name="Mol. Plant">
        <title>The genome of Artemisia annua provides insight into the evolution of Asteraceae family and artemisinin biosynthesis.</title>
        <authorList>
            <person name="Shen Q."/>
            <person name="Zhang L."/>
            <person name="Liao Z."/>
            <person name="Wang S."/>
            <person name="Yan T."/>
            <person name="Shi P."/>
            <person name="Liu M."/>
            <person name="Fu X."/>
            <person name="Pan Q."/>
            <person name="Wang Y."/>
            <person name="Lv Z."/>
            <person name="Lu X."/>
            <person name="Zhang F."/>
            <person name="Jiang W."/>
            <person name="Ma Y."/>
            <person name="Chen M."/>
            <person name="Hao X."/>
            <person name="Li L."/>
            <person name="Tang Y."/>
            <person name="Lv G."/>
            <person name="Zhou Y."/>
            <person name="Sun X."/>
            <person name="Brodelius P.E."/>
            <person name="Rose J.K.C."/>
            <person name="Tang K."/>
        </authorList>
    </citation>
    <scope>NUCLEOTIDE SEQUENCE [LARGE SCALE GENOMIC DNA]</scope>
    <source>
        <strain evidence="3">cv. Huhao1</strain>
        <tissue evidence="2">Leaf</tissue>
    </source>
</reference>
<protein>
    <recommendedName>
        <fullName evidence="4">Dehydrin</fullName>
    </recommendedName>
</protein>
<evidence type="ECO:0000256" key="1">
    <source>
        <dbReference type="SAM" id="MobiDB-lite"/>
    </source>
</evidence>
<evidence type="ECO:0000313" key="3">
    <source>
        <dbReference type="Proteomes" id="UP000245207"/>
    </source>
</evidence>
<feature type="region of interest" description="Disordered" evidence="1">
    <location>
        <begin position="1"/>
        <end position="54"/>
    </location>
</feature>
<keyword evidence="3" id="KW-1185">Reference proteome</keyword>
<dbReference type="EMBL" id="PKPP01000794">
    <property type="protein sequence ID" value="PWA88638.1"/>
    <property type="molecule type" value="Genomic_DNA"/>
</dbReference>
<accession>A0A2U1PS91</accession>
<dbReference type="GO" id="GO:0046872">
    <property type="term" value="F:metal ion binding"/>
    <property type="evidence" value="ECO:0007669"/>
    <property type="project" value="InterPro"/>
</dbReference>
<feature type="compositionally biased region" description="Basic and acidic residues" evidence="1">
    <location>
        <begin position="18"/>
        <end position="54"/>
    </location>
</feature>
<evidence type="ECO:0008006" key="4">
    <source>
        <dbReference type="Google" id="ProtNLM"/>
    </source>
</evidence>
<evidence type="ECO:0000313" key="2">
    <source>
        <dbReference type="EMBL" id="PWA88638.1"/>
    </source>
</evidence>
<organism evidence="2 3">
    <name type="scientific">Artemisia annua</name>
    <name type="common">Sweet wormwood</name>
    <dbReference type="NCBI Taxonomy" id="35608"/>
    <lineage>
        <taxon>Eukaryota</taxon>
        <taxon>Viridiplantae</taxon>
        <taxon>Streptophyta</taxon>
        <taxon>Embryophyta</taxon>
        <taxon>Tracheophyta</taxon>
        <taxon>Spermatophyta</taxon>
        <taxon>Magnoliopsida</taxon>
        <taxon>eudicotyledons</taxon>
        <taxon>Gunneridae</taxon>
        <taxon>Pentapetalae</taxon>
        <taxon>asterids</taxon>
        <taxon>campanulids</taxon>
        <taxon>Asterales</taxon>
        <taxon>Asteraceae</taxon>
        <taxon>Asteroideae</taxon>
        <taxon>Anthemideae</taxon>
        <taxon>Artemisiinae</taxon>
        <taxon>Artemisia</taxon>
    </lineage>
</organism>
<comment type="caution">
    <text evidence="2">The sequence shown here is derived from an EMBL/GenBank/DDBJ whole genome shotgun (WGS) entry which is preliminary data.</text>
</comment>
<sequence length="93" mass="10233">MAGIMNKIGDALHIGGGNKDEDNKKKHEAECADDHKKHETSEHKEGEKKEGIVDKIKDKIHGDKDGEKSVVAAATVIRFHSLDLHGWSSKHGE</sequence>
<dbReference type="InterPro" id="IPR039285">
    <property type="entry name" value="HIRD11-like"/>
</dbReference>
<name>A0A2U1PS91_ARTAN</name>
<dbReference type="PANTHER" id="PTHR34941">
    <property type="entry name" value="DEHYDRIN HIRD11"/>
    <property type="match status" value="1"/>
</dbReference>
<dbReference type="STRING" id="35608.A0A2U1PS91"/>
<gene>
    <name evidence="2" type="ORF">CTI12_AA118730</name>
</gene>
<proteinExistence type="predicted"/>
<dbReference type="AlphaFoldDB" id="A0A2U1PS91"/>
<dbReference type="PANTHER" id="PTHR34941:SF1">
    <property type="entry name" value="DEHYDRIN HIRD11"/>
    <property type="match status" value="1"/>
</dbReference>